<proteinExistence type="predicted"/>
<keyword evidence="1" id="KW-0812">Transmembrane</keyword>
<protein>
    <submittedName>
        <fullName evidence="2">Uncharacterized protein</fullName>
    </submittedName>
</protein>
<keyword evidence="1" id="KW-1133">Transmembrane helix</keyword>
<dbReference type="KEGG" id="this:HZT40_17480"/>
<name>A0A7L6AVF9_9GAMM</name>
<dbReference type="PROSITE" id="PS51257">
    <property type="entry name" value="PROKAR_LIPOPROTEIN"/>
    <property type="match status" value="1"/>
</dbReference>
<keyword evidence="1" id="KW-0472">Membrane</keyword>
<feature type="transmembrane region" description="Helical" evidence="1">
    <location>
        <begin position="99"/>
        <end position="117"/>
    </location>
</feature>
<dbReference type="AlphaFoldDB" id="A0A7L6AVF9"/>
<accession>A0A7L6AVF9</accession>
<organism evidence="2 3">
    <name type="scientific">Candidatus Thiothrix singaporensis</name>
    <dbReference type="NCBI Taxonomy" id="2799669"/>
    <lineage>
        <taxon>Bacteria</taxon>
        <taxon>Pseudomonadati</taxon>
        <taxon>Pseudomonadota</taxon>
        <taxon>Gammaproteobacteria</taxon>
        <taxon>Thiotrichales</taxon>
        <taxon>Thiotrichaceae</taxon>
        <taxon>Thiothrix</taxon>
    </lineage>
</organism>
<evidence type="ECO:0000313" key="2">
    <source>
        <dbReference type="EMBL" id="QLQ33086.1"/>
    </source>
</evidence>
<gene>
    <name evidence="2" type="ORF">HZT40_17480</name>
</gene>
<sequence>MEKSAQMDAINALRDWSRWLIGMNSVLGGGCLTILQTGNSAGMSRLFMVLAIITFLASVLCAILLGRALASLVERLPTVESIYQYKDGMGLSIKQLARLQLLIFLLACLFMGIWLALKLI</sequence>
<dbReference type="Proteomes" id="UP000510621">
    <property type="component" value="Chromosome"/>
</dbReference>
<keyword evidence="3" id="KW-1185">Reference proteome</keyword>
<evidence type="ECO:0000256" key="1">
    <source>
        <dbReference type="SAM" id="Phobius"/>
    </source>
</evidence>
<feature type="transmembrane region" description="Helical" evidence="1">
    <location>
        <begin position="47"/>
        <end position="70"/>
    </location>
</feature>
<evidence type="ECO:0000313" key="3">
    <source>
        <dbReference type="Proteomes" id="UP000510621"/>
    </source>
</evidence>
<dbReference type="EMBL" id="CP059265">
    <property type="protein sequence ID" value="QLQ33086.1"/>
    <property type="molecule type" value="Genomic_DNA"/>
</dbReference>
<reference evidence="2" key="1">
    <citation type="submission" date="2020-06" db="EMBL/GenBank/DDBJ databases">
        <title>Analysis procedures for assessing recovery of high quality, complete, closed genomes from Nanopore long read metagenome sequencing.</title>
        <authorList>
            <person name="Bessarab I."/>
            <person name="Arumugam K."/>
            <person name="Haryono M."/>
            <person name="Liu X."/>
            <person name="Roy S."/>
            <person name="Zuniga-Montanez R.E."/>
            <person name="Qiu G."/>
            <person name="Drautz-Moses D.I."/>
            <person name="Law Y.Y."/>
            <person name="Wuertz S."/>
            <person name="Lauro F.M."/>
            <person name="Huson D.H."/>
            <person name="Williams R.B."/>
        </authorList>
    </citation>
    <scope>NUCLEOTIDE SEQUENCE [LARGE SCALE GENOMIC DNA]</scope>
    <source>
        <strain evidence="2">SSD2</strain>
    </source>
</reference>